<dbReference type="Proteomes" id="UP001202328">
    <property type="component" value="Unassembled WGS sequence"/>
</dbReference>
<dbReference type="EMBL" id="JAJJMB010011222">
    <property type="protein sequence ID" value="KAI3903569.1"/>
    <property type="molecule type" value="Genomic_DNA"/>
</dbReference>
<organism evidence="1 2">
    <name type="scientific">Papaver atlanticum</name>
    <dbReference type="NCBI Taxonomy" id="357466"/>
    <lineage>
        <taxon>Eukaryota</taxon>
        <taxon>Viridiplantae</taxon>
        <taxon>Streptophyta</taxon>
        <taxon>Embryophyta</taxon>
        <taxon>Tracheophyta</taxon>
        <taxon>Spermatophyta</taxon>
        <taxon>Magnoliopsida</taxon>
        <taxon>Ranunculales</taxon>
        <taxon>Papaveraceae</taxon>
        <taxon>Papaveroideae</taxon>
        <taxon>Papaver</taxon>
    </lineage>
</organism>
<evidence type="ECO:0000313" key="2">
    <source>
        <dbReference type="Proteomes" id="UP001202328"/>
    </source>
</evidence>
<comment type="caution">
    <text evidence="1">The sequence shown here is derived from an EMBL/GenBank/DDBJ whole genome shotgun (WGS) entry which is preliminary data.</text>
</comment>
<accession>A0AAD4XDA0</accession>
<dbReference type="AlphaFoldDB" id="A0AAD4XDA0"/>
<sequence length="122" mass="13735">MDNISTLEESRAPIIVQRKQIAPSSETPVTVIAFSLAHLYSLDSRHMKKNPVCVAVIEYAIHYKTEFVHEQSTYINPLCISDFPTLMLYCLQLLSAEWDLAYQVVNVLMCNATARVSCVPSV</sequence>
<evidence type="ECO:0000313" key="1">
    <source>
        <dbReference type="EMBL" id="KAI3903569.1"/>
    </source>
</evidence>
<name>A0AAD4XDA0_9MAGN</name>
<reference evidence="1" key="1">
    <citation type="submission" date="2022-04" db="EMBL/GenBank/DDBJ databases">
        <title>A functionally conserved STORR gene fusion in Papaver species that diverged 16.8 million years ago.</title>
        <authorList>
            <person name="Catania T."/>
        </authorList>
    </citation>
    <scope>NUCLEOTIDE SEQUENCE</scope>
    <source>
        <strain evidence="1">S-188037</strain>
    </source>
</reference>
<proteinExistence type="predicted"/>
<gene>
    <name evidence="1" type="ORF">MKW98_032223</name>
</gene>
<keyword evidence="2" id="KW-1185">Reference proteome</keyword>
<protein>
    <submittedName>
        <fullName evidence="1">Uncharacterized protein</fullName>
    </submittedName>
</protein>